<name>A0ACB9PFK1_BAUVA</name>
<protein>
    <submittedName>
        <fullName evidence="1">Uncharacterized protein</fullName>
    </submittedName>
</protein>
<sequence>MDAKPHEAASEPLKYRTWFLKVSIHCEGCRRKVKKILQSIDGVFTVAIDPQQHKVTVTGSVSVETLIRKLVKAGKQAEIWPENVVGKGKNSGKGNKKNYQRDPESEEKDSIEKSEINLNSEEKNSGAESADGCQGETQSNNSNIGGKTPEKSPVRNQALTAADQNGSQREAAAGNSGGAISAKKNKKKAQGGGGSGSNNSGSAPNSAPACTESRGAGQIEGQEMDQMNLSPTRQQSYTYPEVYYPSMAYLATYNKLYPTGRMGYPSYYVPPSPFTCASLEQSTYQLQSKPFAPFEIFSDENANGCFIM</sequence>
<keyword evidence="2" id="KW-1185">Reference proteome</keyword>
<dbReference type="EMBL" id="CM039430">
    <property type="protein sequence ID" value="KAI4345425.1"/>
    <property type="molecule type" value="Genomic_DNA"/>
</dbReference>
<gene>
    <name evidence="1" type="ORF">L6164_012551</name>
</gene>
<proteinExistence type="predicted"/>
<evidence type="ECO:0000313" key="1">
    <source>
        <dbReference type="EMBL" id="KAI4345425.1"/>
    </source>
</evidence>
<dbReference type="Proteomes" id="UP000828941">
    <property type="component" value="Chromosome 5"/>
</dbReference>
<comment type="caution">
    <text evidence="1">The sequence shown here is derived from an EMBL/GenBank/DDBJ whole genome shotgun (WGS) entry which is preliminary data.</text>
</comment>
<evidence type="ECO:0000313" key="2">
    <source>
        <dbReference type="Proteomes" id="UP000828941"/>
    </source>
</evidence>
<organism evidence="1 2">
    <name type="scientific">Bauhinia variegata</name>
    <name type="common">Purple orchid tree</name>
    <name type="synonym">Phanera variegata</name>
    <dbReference type="NCBI Taxonomy" id="167791"/>
    <lineage>
        <taxon>Eukaryota</taxon>
        <taxon>Viridiplantae</taxon>
        <taxon>Streptophyta</taxon>
        <taxon>Embryophyta</taxon>
        <taxon>Tracheophyta</taxon>
        <taxon>Spermatophyta</taxon>
        <taxon>Magnoliopsida</taxon>
        <taxon>eudicotyledons</taxon>
        <taxon>Gunneridae</taxon>
        <taxon>Pentapetalae</taxon>
        <taxon>rosids</taxon>
        <taxon>fabids</taxon>
        <taxon>Fabales</taxon>
        <taxon>Fabaceae</taxon>
        <taxon>Cercidoideae</taxon>
        <taxon>Cercideae</taxon>
        <taxon>Bauhiniinae</taxon>
        <taxon>Bauhinia</taxon>
    </lineage>
</organism>
<reference evidence="1 2" key="1">
    <citation type="journal article" date="2022" name="DNA Res.">
        <title>Chromosomal-level genome assembly of the orchid tree Bauhinia variegata (Leguminosae; Cercidoideae) supports the allotetraploid origin hypothesis of Bauhinia.</title>
        <authorList>
            <person name="Zhong Y."/>
            <person name="Chen Y."/>
            <person name="Zheng D."/>
            <person name="Pang J."/>
            <person name="Liu Y."/>
            <person name="Luo S."/>
            <person name="Meng S."/>
            <person name="Qian L."/>
            <person name="Wei D."/>
            <person name="Dai S."/>
            <person name="Zhou R."/>
        </authorList>
    </citation>
    <scope>NUCLEOTIDE SEQUENCE [LARGE SCALE GENOMIC DNA]</scope>
    <source>
        <strain evidence="1">BV-YZ2020</strain>
    </source>
</reference>
<accession>A0ACB9PFK1</accession>